<evidence type="ECO:0000313" key="1">
    <source>
        <dbReference type="EMBL" id="KAL2332691.1"/>
    </source>
</evidence>
<dbReference type="Proteomes" id="UP001603857">
    <property type="component" value="Unassembled WGS sequence"/>
</dbReference>
<protein>
    <submittedName>
        <fullName evidence="1">Uncharacterized protein</fullName>
    </submittedName>
</protein>
<organism evidence="1 2">
    <name type="scientific">Flemingia macrophylla</name>
    <dbReference type="NCBI Taxonomy" id="520843"/>
    <lineage>
        <taxon>Eukaryota</taxon>
        <taxon>Viridiplantae</taxon>
        <taxon>Streptophyta</taxon>
        <taxon>Embryophyta</taxon>
        <taxon>Tracheophyta</taxon>
        <taxon>Spermatophyta</taxon>
        <taxon>Magnoliopsida</taxon>
        <taxon>eudicotyledons</taxon>
        <taxon>Gunneridae</taxon>
        <taxon>Pentapetalae</taxon>
        <taxon>rosids</taxon>
        <taxon>fabids</taxon>
        <taxon>Fabales</taxon>
        <taxon>Fabaceae</taxon>
        <taxon>Papilionoideae</taxon>
        <taxon>50 kb inversion clade</taxon>
        <taxon>NPAAA clade</taxon>
        <taxon>indigoferoid/millettioid clade</taxon>
        <taxon>Phaseoleae</taxon>
        <taxon>Flemingia</taxon>
    </lineage>
</organism>
<dbReference type="EMBL" id="JBGMDY010000005">
    <property type="protein sequence ID" value="KAL2332691.1"/>
    <property type="molecule type" value="Genomic_DNA"/>
</dbReference>
<sequence>MTMPSPPTHTTNIAPRFSTRLRQLPLQIEIRKTLSTIFFIHFLQNLINNKCSILIS</sequence>
<evidence type="ECO:0000313" key="2">
    <source>
        <dbReference type="Proteomes" id="UP001603857"/>
    </source>
</evidence>
<gene>
    <name evidence="1" type="ORF">Fmac_013904</name>
</gene>
<reference evidence="1 2" key="1">
    <citation type="submission" date="2024-08" db="EMBL/GenBank/DDBJ databases">
        <title>Insights into the chromosomal genome structure of Flemingia macrophylla.</title>
        <authorList>
            <person name="Ding Y."/>
            <person name="Zhao Y."/>
            <person name="Bi W."/>
            <person name="Wu M."/>
            <person name="Zhao G."/>
            <person name="Gong Y."/>
            <person name="Li W."/>
            <person name="Zhang P."/>
        </authorList>
    </citation>
    <scope>NUCLEOTIDE SEQUENCE [LARGE SCALE GENOMIC DNA]</scope>
    <source>
        <strain evidence="1">DYQJB</strain>
        <tissue evidence="1">Leaf</tissue>
    </source>
</reference>
<accession>A0ABD1MA81</accession>
<comment type="caution">
    <text evidence="1">The sequence shown here is derived from an EMBL/GenBank/DDBJ whole genome shotgun (WGS) entry which is preliminary data.</text>
</comment>
<name>A0ABD1MA81_9FABA</name>
<proteinExistence type="predicted"/>
<dbReference type="AlphaFoldDB" id="A0ABD1MA81"/>
<keyword evidence="2" id="KW-1185">Reference proteome</keyword>